<evidence type="ECO:0000313" key="11">
    <source>
        <dbReference type="EMBL" id="RKI88670.1"/>
    </source>
</evidence>
<gene>
    <name evidence="11" type="ORF">D7V94_19025</name>
</gene>
<keyword evidence="6 9" id="KW-0812">Transmembrane</keyword>
<dbReference type="AlphaFoldDB" id="A0A3A9AAD8"/>
<evidence type="ECO:0000256" key="5">
    <source>
        <dbReference type="ARBA" id="ARBA00022519"/>
    </source>
</evidence>
<evidence type="ECO:0000256" key="6">
    <source>
        <dbReference type="ARBA" id="ARBA00022692"/>
    </source>
</evidence>
<feature type="transmembrane region" description="Helical" evidence="9">
    <location>
        <begin position="18"/>
        <end position="36"/>
    </location>
</feature>
<keyword evidence="7 9" id="KW-1133">Transmembrane helix</keyword>
<dbReference type="PROSITE" id="PS51012">
    <property type="entry name" value="ABC_TM2"/>
    <property type="match status" value="1"/>
</dbReference>
<evidence type="ECO:0000256" key="1">
    <source>
        <dbReference type="ARBA" id="ARBA00004429"/>
    </source>
</evidence>
<feature type="transmembrane region" description="Helical" evidence="9">
    <location>
        <begin position="274"/>
        <end position="303"/>
    </location>
</feature>
<name>A0A3A9AAD8_9FIRM</name>
<dbReference type="EMBL" id="RAYQ01000026">
    <property type="protein sequence ID" value="RKI88670.1"/>
    <property type="molecule type" value="Genomic_DNA"/>
</dbReference>
<keyword evidence="8 9" id="KW-0472">Membrane</keyword>
<dbReference type="OrthoDB" id="9794365at2"/>
<dbReference type="GO" id="GO:0140359">
    <property type="term" value="F:ABC-type transporter activity"/>
    <property type="evidence" value="ECO:0007669"/>
    <property type="project" value="InterPro"/>
</dbReference>
<evidence type="ECO:0000259" key="10">
    <source>
        <dbReference type="PROSITE" id="PS51012"/>
    </source>
</evidence>
<feature type="transmembrane region" description="Helical" evidence="9">
    <location>
        <begin position="234"/>
        <end position="253"/>
    </location>
</feature>
<comment type="similarity">
    <text evidence="2 9">Belongs to the ABC-2 integral membrane protein family.</text>
</comment>
<evidence type="ECO:0000256" key="4">
    <source>
        <dbReference type="ARBA" id="ARBA00022475"/>
    </source>
</evidence>
<accession>A0A3A9AAD8</accession>
<dbReference type="GO" id="GO:0015920">
    <property type="term" value="P:lipopolysaccharide transport"/>
    <property type="evidence" value="ECO:0007669"/>
    <property type="project" value="TreeGrafter"/>
</dbReference>
<dbReference type="InterPro" id="IPR000412">
    <property type="entry name" value="ABC_2_transport"/>
</dbReference>
<dbReference type="Pfam" id="PF01061">
    <property type="entry name" value="ABC2_membrane"/>
    <property type="match status" value="1"/>
</dbReference>
<feature type="transmembrane region" description="Helical" evidence="9">
    <location>
        <begin position="341"/>
        <end position="360"/>
    </location>
</feature>
<keyword evidence="5" id="KW-0997">Cell inner membrane</keyword>
<feature type="transmembrane region" description="Helical" evidence="9">
    <location>
        <begin position="206"/>
        <end position="228"/>
    </location>
</feature>
<evidence type="ECO:0000256" key="2">
    <source>
        <dbReference type="ARBA" id="ARBA00007783"/>
    </source>
</evidence>
<evidence type="ECO:0000313" key="12">
    <source>
        <dbReference type="Proteomes" id="UP000280696"/>
    </source>
</evidence>
<dbReference type="InterPro" id="IPR013525">
    <property type="entry name" value="ABC2_TM"/>
</dbReference>
<dbReference type="InterPro" id="IPR047817">
    <property type="entry name" value="ABC2_TM_bact-type"/>
</dbReference>
<organism evidence="11 12">
    <name type="scientific">Parablautia intestinalis</name>
    <dbReference type="NCBI Taxonomy" id="2320100"/>
    <lineage>
        <taxon>Bacteria</taxon>
        <taxon>Bacillati</taxon>
        <taxon>Bacillota</taxon>
        <taxon>Clostridia</taxon>
        <taxon>Lachnospirales</taxon>
        <taxon>Lachnospiraceae</taxon>
        <taxon>Parablautia</taxon>
    </lineage>
</organism>
<keyword evidence="12" id="KW-1185">Reference proteome</keyword>
<comment type="subcellular location">
    <subcellularLocation>
        <location evidence="1">Cell inner membrane</location>
        <topology evidence="1">Multi-pass membrane protein</topology>
    </subcellularLocation>
    <subcellularLocation>
        <location evidence="9">Cell membrane</location>
        <topology evidence="9">Multi-pass membrane protein</topology>
    </subcellularLocation>
</comment>
<keyword evidence="3 9" id="KW-0813">Transport</keyword>
<reference evidence="11 12" key="1">
    <citation type="submission" date="2018-09" db="EMBL/GenBank/DDBJ databases">
        <title>Murine metabolic-syndrome-specific gut microbial biobank.</title>
        <authorList>
            <person name="Liu C."/>
        </authorList>
    </citation>
    <scope>NUCLEOTIDE SEQUENCE [LARGE SCALE GENOMIC DNA]</scope>
    <source>
        <strain evidence="11 12">0.1xD8-82</strain>
    </source>
</reference>
<keyword evidence="4 9" id="KW-1003">Cell membrane</keyword>
<proteinExistence type="inferred from homology"/>
<evidence type="ECO:0000256" key="3">
    <source>
        <dbReference type="ARBA" id="ARBA00022448"/>
    </source>
</evidence>
<dbReference type="Proteomes" id="UP000280696">
    <property type="component" value="Unassembled WGS sequence"/>
</dbReference>
<evidence type="ECO:0000256" key="7">
    <source>
        <dbReference type="ARBA" id="ARBA00022989"/>
    </source>
</evidence>
<dbReference type="PANTHER" id="PTHR30413">
    <property type="entry name" value="INNER MEMBRANE TRANSPORT PERMEASE"/>
    <property type="match status" value="1"/>
</dbReference>
<sequence length="431" mass="49548">MNYCITMRKSPIIKIAKTLLWIIGFLLIVVGGLYPIKNRDVLLVVDIDGETESIMVTAEEMQLLHQIKLPYSGSETTGIKEIRFYRHFTSLCISKISMEKFDEYAYIDGNELVFNENTLKKMKELSTSVISERLLYVEVILAGIILVWILLNALDEKINPKNYDNHGPIYEIKRFANDLVKYQEYIIFSARADLKAEVANSYLNRLWWLLEPFFNMLVYVVVFGKVMGRSVENYATFVFSALLMWNYFSKTVNYSVKCVRNSRDIVTKIYVPKYVLLLSNMVLNFIKLLFSLLVLVVMLIVFQVSVGNAVFWVIPAYIVMIVLSFGVGMIFLHYGVYVDDLAYAVGILLQMLMFLSGIFYEMITALDAPLNEILLCFNPVAVFIDTMRNALLNNRVTNVPLIGVWLILAILLSYIGIHNVYRNENGYVKVI</sequence>
<feature type="transmembrane region" description="Helical" evidence="9">
    <location>
        <begin position="309"/>
        <end position="334"/>
    </location>
</feature>
<comment type="caution">
    <text evidence="11">The sequence shown here is derived from an EMBL/GenBank/DDBJ whole genome shotgun (WGS) entry which is preliminary data.</text>
</comment>
<evidence type="ECO:0000256" key="8">
    <source>
        <dbReference type="ARBA" id="ARBA00023136"/>
    </source>
</evidence>
<feature type="domain" description="ABC transmembrane type-2" evidence="10">
    <location>
        <begin position="203"/>
        <end position="423"/>
    </location>
</feature>
<feature type="transmembrane region" description="Helical" evidence="9">
    <location>
        <begin position="402"/>
        <end position="421"/>
    </location>
</feature>
<dbReference type="PANTHER" id="PTHR30413:SF8">
    <property type="entry name" value="TRANSPORT PERMEASE PROTEIN"/>
    <property type="match status" value="1"/>
</dbReference>
<protein>
    <recommendedName>
        <fullName evidence="9">Transport permease protein</fullName>
    </recommendedName>
</protein>
<evidence type="ECO:0000256" key="9">
    <source>
        <dbReference type="RuleBase" id="RU361157"/>
    </source>
</evidence>
<feature type="transmembrane region" description="Helical" evidence="9">
    <location>
        <begin position="134"/>
        <end position="154"/>
    </location>
</feature>
<dbReference type="PRINTS" id="PR00164">
    <property type="entry name" value="ABC2TRNSPORT"/>
</dbReference>
<dbReference type="GO" id="GO:0043190">
    <property type="term" value="C:ATP-binding cassette (ABC) transporter complex"/>
    <property type="evidence" value="ECO:0007669"/>
    <property type="project" value="InterPro"/>
</dbReference>